<dbReference type="HAMAP" id="MF_02092">
    <property type="entry name" value="DLDH_Dld"/>
    <property type="match status" value="1"/>
</dbReference>
<feature type="binding site" evidence="5 7">
    <location>
        <position position="152"/>
    </location>
    <ligand>
        <name>FAD</name>
        <dbReference type="ChEBI" id="CHEBI:57692"/>
    </ligand>
</feature>
<sequence length="567" mass="63170">MDALVEAFREIVGRRHVLTGARATRRYRKGYRYGDGPVLAVVRPGRPVEQWRVLQRCADAGVIVISQAANTGLTGGSTPDGDSYDRPVVIINTLRMRDITVIADGRQVVCQAGATLEQLERRLKPLGREPHSVIGSSCIGASVAGGVCNNSGGSLVRRGPAYTELALFAQIDATGRLVLVNHLGIELGTEPEEILGRLERGDLGTIRADQNRVASDREYHTHVRDVDDDTPARFNDDPRRHYEASGSAGHLAVFALRLDTFAADDGPVTFYIGTNDPAELESIRRHLLAHFDHLPIAGEYIHATAYDLSRDYGKDLFWFLNRFGTGNIPKAFAAKSWFDGLTEAIGLGSFVSDHILQWFSRRLPPHLPERMNRFRRDYAHHFVLKTTAEGAAEARAFLESRFPSETGAFFECSETEAHAAFLHRFAIGGAVVRYRAVHARTVEGIVALDIALPRNTRDWFETLPAEIEADLEAKMYCGHFLCHVFHQEYLVRRGVDCEAIKARLLIELDRRGARYPAEHNFGHSYRAGEQTLDFYRSIDPTNSFNPGIGHATKRAGWEDHACCENGR</sequence>
<dbReference type="EMBL" id="CP020333">
    <property type="protein sequence ID" value="AQZ54440.1"/>
    <property type="molecule type" value="Genomic_DNA"/>
</dbReference>
<protein>
    <recommendedName>
        <fullName evidence="5">Quinone-dependent D-lactate dehydrogenase</fullName>
        <ecNumber evidence="5">1.1.5.12</ecNumber>
    </recommendedName>
    <alternativeName>
        <fullName evidence="5">D-lactate dehydrogenase</fullName>
        <shortName evidence="5">D-LDH</shortName>
    </alternativeName>
</protein>
<dbReference type="PROSITE" id="PS51387">
    <property type="entry name" value="FAD_PCMH"/>
    <property type="match status" value="1"/>
</dbReference>
<keyword evidence="5 6" id="KW-0874">Quinone</keyword>
<keyword evidence="5" id="KW-0472">Membrane</keyword>
<evidence type="ECO:0000313" key="9">
    <source>
        <dbReference type="EMBL" id="AQZ54440.1"/>
    </source>
</evidence>
<dbReference type="InterPro" id="IPR016172">
    <property type="entry name" value="D-lactate_DH_C-sub1"/>
</dbReference>
<feature type="binding site" evidence="5 7">
    <location>
        <begin position="76"/>
        <end position="77"/>
    </location>
    <ligand>
        <name>FAD</name>
        <dbReference type="ChEBI" id="CHEBI:57692"/>
    </ligand>
</feature>
<evidence type="ECO:0000259" key="8">
    <source>
        <dbReference type="PROSITE" id="PS51387"/>
    </source>
</evidence>
<evidence type="ECO:0000256" key="2">
    <source>
        <dbReference type="ARBA" id="ARBA00022630"/>
    </source>
</evidence>
<dbReference type="SUPFAM" id="SSF55103">
    <property type="entry name" value="FAD-linked oxidases, C-terminal domain"/>
    <property type="match status" value="1"/>
</dbReference>
<gene>
    <name evidence="5 9" type="primary">dld</name>
    <name evidence="9" type="ORF">Mame_05148</name>
</gene>
<proteinExistence type="inferred from homology"/>
<dbReference type="Gene3D" id="3.30.1370.20">
    <property type="entry name" value="D-lactate dehydrogenase, cap domain, subdomain 2"/>
    <property type="match status" value="1"/>
</dbReference>
<dbReference type="InterPro" id="IPR012256">
    <property type="entry name" value="D_lactate_DH"/>
</dbReference>
<dbReference type="Proteomes" id="UP000191135">
    <property type="component" value="Plasmid pMM170"/>
</dbReference>
<dbReference type="Gene3D" id="3.30.43.10">
    <property type="entry name" value="Uridine Diphospho-n-acetylenolpyruvylglucosamine Reductase, domain 2"/>
    <property type="match status" value="1"/>
</dbReference>
<feature type="domain" description="FAD-binding PCMH-type" evidence="8">
    <location>
        <begin position="34"/>
        <end position="216"/>
    </location>
</feature>
<organism evidence="9 10">
    <name type="scientific">Martelella mediterranea DSM 17316</name>
    <dbReference type="NCBI Taxonomy" id="1122214"/>
    <lineage>
        <taxon>Bacteria</taxon>
        <taxon>Pseudomonadati</taxon>
        <taxon>Pseudomonadota</taxon>
        <taxon>Alphaproteobacteria</taxon>
        <taxon>Hyphomicrobiales</taxon>
        <taxon>Aurantimonadaceae</taxon>
        <taxon>Martelella</taxon>
    </lineage>
</organism>
<dbReference type="Pfam" id="PF09330">
    <property type="entry name" value="Lact-deh-memb"/>
    <property type="match status" value="1"/>
</dbReference>
<geneLocation type="plasmid" evidence="10">
    <name>pmm170</name>
</geneLocation>
<comment type="catalytic activity">
    <reaction evidence="5 6">
        <text>(R)-lactate + a quinone = a quinol + pyruvate</text>
        <dbReference type="Rhea" id="RHEA:51468"/>
        <dbReference type="ChEBI" id="CHEBI:15361"/>
        <dbReference type="ChEBI" id="CHEBI:16004"/>
        <dbReference type="ChEBI" id="CHEBI:24646"/>
        <dbReference type="ChEBI" id="CHEBI:132124"/>
        <dbReference type="EC" id="1.1.5.12"/>
    </reaction>
</comment>
<keyword evidence="9" id="KW-0614">Plasmid</keyword>
<dbReference type="Gene3D" id="3.30.465.10">
    <property type="match status" value="1"/>
</dbReference>
<dbReference type="InterPro" id="IPR016173">
    <property type="entry name" value="D-lactate_DH_C-sub2"/>
</dbReference>
<feature type="binding site" evidence="5 7">
    <location>
        <begin position="68"/>
        <end position="72"/>
    </location>
    <ligand>
        <name>FAD</name>
        <dbReference type="ChEBI" id="CHEBI:57692"/>
    </ligand>
</feature>
<evidence type="ECO:0000256" key="1">
    <source>
        <dbReference type="ARBA" id="ARBA00001974"/>
    </source>
</evidence>
<dbReference type="Pfam" id="PF01565">
    <property type="entry name" value="FAD_binding_4"/>
    <property type="match status" value="1"/>
</dbReference>
<dbReference type="GO" id="GO:0071949">
    <property type="term" value="F:FAD binding"/>
    <property type="evidence" value="ECO:0007669"/>
    <property type="project" value="InterPro"/>
</dbReference>
<keyword evidence="2 5" id="KW-0285">Flavoprotein</keyword>
<dbReference type="GO" id="GO:0022904">
    <property type="term" value="P:respiratory electron transport chain"/>
    <property type="evidence" value="ECO:0007669"/>
    <property type="project" value="InterPro"/>
</dbReference>
<dbReference type="SUPFAM" id="SSF56176">
    <property type="entry name" value="FAD-binding/transporter-associated domain-like"/>
    <property type="match status" value="1"/>
</dbReference>
<keyword evidence="4 5" id="KW-0560">Oxidoreductase</keyword>
<keyword evidence="5" id="KW-1003">Cell membrane</keyword>
<evidence type="ECO:0000256" key="5">
    <source>
        <dbReference type="HAMAP-Rule" id="MF_02092"/>
    </source>
</evidence>
<dbReference type="InterPro" id="IPR016169">
    <property type="entry name" value="FAD-bd_PCMH_sub2"/>
</dbReference>
<dbReference type="GO" id="GO:0055085">
    <property type="term" value="P:transmembrane transport"/>
    <property type="evidence" value="ECO:0007669"/>
    <property type="project" value="InterPro"/>
</dbReference>
<feature type="binding site" evidence="7">
    <location>
        <position position="248"/>
    </location>
    <ligand>
        <name>FAD</name>
        <dbReference type="ChEBI" id="CHEBI:57692"/>
    </ligand>
</feature>
<dbReference type="Gene3D" id="3.30.70.610">
    <property type="entry name" value="D-lactate dehydrogenase, cap domain, subdomain 1"/>
    <property type="match status" value="2"/>
</dbReference>
<dbReference type="OrthoDB" id="9772552at2"/>
<dbReference type="eggNOG" id="COG0277">
    <property type="taxonomic scope" value="Bacteria"/>
</dbReference>
<keyword evidence="5" id="KW-0997">Cell inner membrane</keyword>
<comment type="cofactor">
    <cofactor evidence="1 5 6 7">
        <name>FAD</name>
        <dbReference type="ChEBI" id="CHEBI:57692"/>
    </cofactor>
</comment>
<dbReference type="InterPro" id="IPR036318">
    <property type="entry name" value="FAD-bd_PCMH-like_sf"/>
</dbReference>
<dbReference type="InterPro" id="IPR051264">
    <property type="entry name" value="FAD-oxidored/transferase_4"/>
</dbReference>
<feature type="binding site" evidence="5 7">
    <location>
        <position position="253"/>
    </location>
    <ligand>
        <name>FAD</name>
        <dbReference type="ChEBI" id="CHEBI:57692"/>
    </ligand>
</feature>
<keyword evidence="10" id="KW-1185">Reference proteome</keyword>
<dbReference type="RefSeq" id="WP_018067077.1">
    <property type="nucleotide sequence ID" value="NZ_AQWH01000032.1"/>
</dbReference>
<evidence type="ECO:0000256" key="4">
    <source>
        <dbReference type="ARBA" id="ARBA00023002"/>
    </source>
</evidence>
<evidence type="ECO:0000256" key="3">
    <source>
        <dbReference type="ARBA" id="ARBA00022827"/>
    </source>
</evidence>
<feature type="binding site" evidence="5 7">
    <location>
        <position position="142"/>
    </location>
    <ligand>
        <name>FAD</name>
        <dbReference type="ChEBI" id="CHEBI:57692"/>
    </ligand>
</feature>
<dbReference type="KEGG" id="mmed:Mame_05148"/>
<comment type="similarity">
    <text evidence="5">Belongs to the quinone-dependent D-lactate dehydrogenase family.</text>
</comment>
<evidence type="ECO:0000313" key="10">
    <source>
        <dbReference type="Proteomes" id="UP000191135"/>
    </source>
</evidence>
<accession>A0A1U9Z9Z6</accession>
<dbReference type="GO" id="GO:0102029">
    <property type="term" value="F:D-lactate dehydrogenase (quinone) activity"/>
    <property type="evidence" value="ECO:0007669"/>
    <property type="project" value="UniProtKB-EC"/>
</dbReference>
<dbReference type="GO" id="GO:0004458">
    <property type="term" value="F:D-lactate dehydrogenase (cytochrome) activity"/>
    <property type="evidence" value="ECO:0007669"/>
    <property type="project" value="UniProtKB-UniRule"/>
</dbReference>
<dbReference type="PIRSF" id="PIRSF000101">
    <property type="entry name" value="D-lactate_dh"/>
    <property type="match status" value="1"/>
</dbReference>
<dbReference type="EC" id="1.1.5.12" evidence="5"/>
<dbReference type="InterPro" id="IPR016167">
    <property type="entry name" value="FAD-bd_PCMH_sub1"/>
</dbReference>
<name>A0A1U9Z9Z6_9HYPH</name>
<dbReference type="GO" id="GO:0006089">
    <property type="term" value="P:lactate metabolic process"/>
    <property type="evidence" value="ECO:0007669"/>
    <property type="project" value="UniProtKB-UniRule"/>
</dbReference>
<dbReference type="InterPro" id="IPR006094">
    <property type="entry name" value="Oxid_FAD_bind_N"/>
</dbReference>
<feature type="binding site" evidence="5 7">
    <location>
        <position position="135"/>
    </location>
    <ligand>
        <name>FAD</name>
        <dbReference type="ChEBI" id="CHEBI:57692"/>
    </ligand>
</feature>
<comment type="subcellular location">
    <subcellularLocation>
        <location evidence="5">Cell inner membrane</location>
        <topology evidence="5">Peripheral membrane protein</topology>
        <orientation evidence="5">Cytoplasmic side</orientation>
    </subcellularLocation>
</comment>
<dbReference type="GO" id="GO:0048038">
    <property type="term" value="F:quinone binding"/>
    <property type="evidence" value="ECO:0007669"/>
    <property type="project" value="UniProtKB-KW"/>
</dbReference>
<reference evidence="9 10" key="1">
    <citation type="submission" date="2017-03" db="EMBL/GenBank/DDBJ databases">
        <title>Foreign affairs: Plasmid Transfer between Roseobacters and Rhizobia.</title>
        <authorList>
            <person name="Bartling P."/>
            <person name="Bunk B."/>
            <person name="Overmann J."/>
            <person name="Brinkmann H."/>
            <person name="Petersen J."/>
        </authorList>
    </citation>
    <scope>NUCLEOTIDE SEQUENCE [LARGE SCALE GENOMIC DNA]</scope>
    <source>
        <strain evidence="9 10">MACL11</strain>
        <plasmid evidence="10">Plasmid pmm170</plasmid>
    </source>
</reference>
<evidence type="ECO:0000256" key="7">
    <source>
        <dbReference type="PIRSR" id="PIRSR000101-1"/>
    </source>
</evidence>
<evidence type="ECO:0000256" key="6">
    <source>
        <dbReference type="PIRNR" id="PIRNR000101"/>
    </source>
</evidence>
<dbReference type="AlphaFoldDB" id="A0A1U9Z9Z6"/>
<comment type="function">
    <text evidence="5 6">Catalyzes the oxidation of D-lactate to pyruvate.</text>
</comment>
<dbReference type="InterPro" id="IPR015409">
    <property type="entry name" value="Lactate_DH_C"/>
</dbReference>
<dbReference type="InterPro" id="IPR016164">
    <property type="entry name" value="FAD-linked_Oxase-like_C"/>
</dbReference>
<dbReference type="GO" id="GO:0031234">
    <property type="term" value="C:extrinsic component of cytoplasmic side of plasma membrane"/>
    <property type="evidence" value="ECO:0007669"/>
    <property type="project" value="UniProtKB-UniRule"/>
</dbReference>
<keyword evidence="3 5" id="KW-0274">FAD</keyword>
<dbReference type="PANTHER" id="PTHR43716:SF1">
    <property type="entry name" value="D-2-HYDROXYGLUTARATE DEHYDROGENASE, MITOCHONDRIAL"/>
    <property type="match status" value="1"/>
</dbReference>
<dbReference type="InterPro" id="IPR016166">
    <property type="entry name" value="FAD-bd_PCMH"/>
</dbReference>
<dbReference type="NCBIfam" id="NF008387">
    <property type="entry name" value="PRK11183.1"/>
    <property type="match status" value="1"/>
</dbReference>
<dbReference type="PANTHER" id="PTHR43716">
    <property type="entry name" value="D-2-HYDROXYGLUTARATE DEHYDROGENASE, MITOCHONDRIAL"/>
    <property type="match status" value="1"/>
</dbReference>